<organism evidence="9 10">
    <name type="scientific">Streptomyces eurocidicus</name>
    <name type="common">Streptoverticillium eurocidicus</name>
    <dbReference type="NCBI Taxonomy" id="66423"/>
    <lineage>
        <taxon>Bacteria</taxon>
        <taxon>Bacillati</taxon>
        <taxon>Actinomycetota</taxon>
        <taxon>Actinomycetes</taxon>
        <taxon>Kitasatosporales</taxon>
        <taxon>Streptomycetaceae</taxon>
        <taxon>Streptomyces</taxon>
    </lineage>
</organism>
<dbReference type="GO" id="GO:0022857">
    <property type="term" value="F:transmembrane transporter activity"/>
    <property type="evidence" value="ECO:0007669"/>
    <property type="project" value="InterPro"/>
</dbReference>
<protein>
    <submittedName>
        <fullName evidence="8">EmrB/QacA subfamily drug resistance transporter</fullName>
    </submittedName>
    <submittedName>
        <fullName evidence="9">Major facilitator transporter</fullName>
    </submittedName>
</protein>
<feature type="transmembrane region" description="Helical" evidence="6">
    <location>
        <begin position="61"/>
        <end position="77"/>
    </location>
</feature>
<dbReference type="OrthoDB" id="9781469at2"/>
<feature type="transmembrane region" description="Helical" evidence="6">
    <location>
        <begin position="273"/>
        <end position="293"/>
    </location>
</feature>
<feature type="transmembrane region" description="Helical" evidence="6">
    <location>
        <begin position="408"/>
        <end position="426"/>
    </location>
</feature>
<evidence type="ECO:0000313" key="11">
    <source>
        <dbReference type="Proteomes" id="UP000528608"/>
    </source>
</evidence>
<feature type="transmembrane region" description="Helical" evidence="6">
    <location>
        <begin position="20"/>
        <end position="41"/>
    </location>
</feature>
<dbReference type="EMBL" id="JACHJF010000037">
    <property type="protein sequence ID" value="MBB5122939.1"/>
    <property type="molecule type" value="Genomic_DNA"/>
</dbReference>
<proteinExistence type="predicted"/>
<dbReference type="InterPro" id="IPR020846">
    <property type="entry name" value="MFS_dom"/>
</dbReference>
<keyword evidence="4 6" id="KW-0472">Membrane</keyword>
<dbReference type="PANTHER" id="PTHR42718">
    <property type="entry name" value="MAJOR FACILITATOR SUPERFAMILY MULTIDRUG TRANSPORTER MFSC"/>
    <property type="match status" value="1"/>
</dbReference>
<sequence>MDSTQLPDDMKARLSQRWTLVVACTAVTLVMGSLASLYTVLPSIAADTGADEVQLTWVVDGYTLTLACLVLPAGALGDRYGRRGTLIVGLLVFVLATAFPLLVHDPVTLIASRAVAGAGAALVMPSTLSLLTADFPPSLRGRAVGIWAASVAVGGAAGMVGAGLLLKYWSWLSVFIGMAAAGAVLLGLAFTIPESRAERRPALDPIGSALVVAGIGLIVYGATEVPIRGWLNPVVIGSFGGGIAAMAGFSAVELRLRQPLLDVRLLARRGFGSATFAITVTFAAMFGAFLLLVQHLQLVLGYAPLVSAFAITPLGGPMIVISLVSPRLTDRFGMRLVTVAGLAILAAGLFGIGLQGIHSDYLTVLWPLLVMSVGLGLCMAPTTAAIVADTPLEKQGVAAAVNDAAREVGAAFGVAVAGSVLAAGYMSRIKPLLPGLTRQERGPVSDSLAATQEFAHRVGPSAQPLVDFTKAALIHGITQASVVLAAITMAGAVLVALWAPGKRP</sequence>
<dbReference type="InterPro" id="IPR036259">
    <property type="entry name" value="MFS_trans_sf"/>
</dbReference>
<keyword evidence="10" id="KW-1185">Reference proteome</keyword>
<dbReference type="CDD" id="cd17321">
    <property type="entry name" value="MFS_MMR_MDR_like"/>
    <property type="match status" value="1"/>
</dbReference>
<keyword evidence="3 6" id="KW-1133">Transmembrane helix</keyword>
<evidence type="ECO:0000256" key="3">
    <source>
        <dbReference type="ARBA" id="ARBA00022989"/>
    </source>
</evidence>
<evidence type="ECO:0000313" key="9">
    <source>
        <dbReference type="EMBL" id="PNE34639.1"/>
    </source>
</evidence>
<feature type="transmembrane region" description="Helical" evidence="6">
    <location>
        <begin position="168"/>
        <end position="190"/>
    </location>
</feature>
<evidence type="ECO:0000256" key="6">
    <source>
        <dbReference type="SAM" id="Phobius"/>
    </source>
</evidence>
<feature type="transmembrane region" description="Helical" evidence="6">
    <location>
        <begin position="109"/>
        <end position="131"/>
    </location>
</feature>
<feature type="domain" description="Major facilitator superfamily (MFS) profile" evidence="7">
    <location>
        <begin position="19"/>
        <end position="503"/>
    </location>
</feature>
<dbReference type="Pfam" id="PF07690">
    <property type="entry name" value="MFS_1"/>
    <property type="match status" value="1"/>
</dbReference>
<dbReference type="EMBL" id="LGUI01000002">
    <property type="protein sequence ID" value="PNE34639.1"/>
    <property type="molecule type" value="Genomic_DNA"/>
</dbReference>
<accession>A0A2N8P0V9</accession>
<dbReference type="RefSeq" id="WP_102917737.1">
    <property type="nucleotide sequence ID" value="NZ_JACHJF010000037.1"/>
</dbReference>
<evidence type="ECO:0000313" key="10">
    <source>
        <dbReference type="Proteomes" id="UP000235945"/>
    </source>
</evidence>
<dbReference type="GO" id="GO:0005886">
    <property type="term" value="C:plasma membrane"/>
    <property type="evidence" value="ECO:0007669"/>
    <property type="project" value="UniProtKB-SubCell"/>
</dbReference>
<feature type="transmembrane region" description="Helical" evidence="6">
    <location>
        <begin position="143"/>
        <end position="162"/>
    </location>
</feature>
<feature type="transmembrane region" description="Helical" evidence="6">
    <location>
        <begin position="299"/>
        <end position="324"/>
    </location>
</feature>
<feature type="transmembrane region" description="Helical" evidence="6">
    <location>
        <begin position="364"/>
        <end position="387"/>
    </location>
</feature>
<feature type="transmembrane region" description="Helical" evidence="6">
    <location>
        <begin position="473"/>
        <end position="499"/>
    </location>
</feature>
<dbReference type="SUPFAM" id="SSF103473">
    <property type="entry name" value="MFS general substrate transporter"/>
    <property type="match status" value="1"/>
</dbReference>
<gene>
    <name evidence="9" type="ORF">AF335_08880</name>
    <name evidence="8" type="ORF">FHS36_006416</name>
</gene>
<evidence type="ECO:0000256" key="2">
    <source>
        <dbReference type="ARBA" id="ARBA00022692"/>
    </source>
</evidence>
<evidence type="ECO:0000256" key="4">
    <source>
        <dbReference type="ARBA" id="ARBA00023136"/>
    </source>
</evidence>
<reference evidence="10" key="2">
    <citation type="submission" date="2015-07" db="EMBL/GenBank/DDBJ databases">
        <authorList>
            <person name="Graham D.E."/>
            <person name="Giannone R.J."/>
            <person name="Gulvik C.A."/>
            <person name="Hettich R.L."/>
            <person name="Klingeman D.M."/>
            <person name="Mahan K.M."/>
            <person name="Parry R.J."/>
            <person name="Spain J.C."/>
        </authorList>
    </citation>
    <scope>NUCLEOTIDE SEQUENCE [LARGE SCALE GENOMIC DNA]</scope>
    <source>
        <strain evidence="10">ATCC 27428</strain>
    </source>
</reference>
<dbReference type="InterPro" id="IPR011701">
    <property type="entry name" value="MFS"/>
</dbReference>
<evidence type="ECO:0000259" key="7">
    <source>
        <dbReference type="PROSITE" id="PS50850"/>
    </source>
</evidence>
<keyword evidence="5" id="KW-0046">Antibiotic resistance</keyword>
<dbReference type="GO" id="GO:0046677">
    <property type="term" value="P:response to antibiotic"/>
    <property type="evidence" value="ECO:0007669"/>
    <property type="project" value="UniProtKB-KW"/>
</dbReference>
<name>A0A2N8P0V9_STREU</name>
<evidence type="ECO:0000313" key="8">
    <source>
        <dbReference type="EMBL" id="MBB5122939.1"/>
    </source>
</evidence>
<reference evidence="9" key="1">
    <citation type="submission" date="2015-07" db="EMBL/GenBank/DDBJ databases">
        <authorList>
            <person name="Noorani M."/>
        </authorList>
    </citation>
    <scope>NUCLEOTIDE SEQUENCE [LARGE SCALE GENOMIC DNA]</scope>
    <source>
        <strain evidence="9">ATCC 27428</strain>
    </source>
</reference>
<comment type="subcellular location">
    <subcellularLocation>
        <location evidence="1">Cell membrane</location>
        <topology evidence="1">Multi-pass membrane protein</topology>
    </subcellularLocation>
</comment>
<reference evidence="8 11" key="3">
    <citation type="submission" date="2020-08" db="EMBL/GenBank/DDBJ databases">
        <title>Genomic Encyclopedia of Type Strains, Phase III (KMG-III): the genomes of soil and plant-associated and newly described type strains.</title>
        <authorList>
            <person name="Whitman W."/>
        </authorList>
    </citation>
    <scope>NUCLEOTIDE SEQUENCE [LARGE SCALE GENOMIC DNA]</scope>
    <source>
        <strain evidence="8 11">CECT 3259</strain>
    </source>
</reference>
<dbReference type="Gene3D" id="1.20.1250.20">
    <property type="entry name" value="MFS general substrate transporter like domains"/>
    <property type="match status" value="1"/>
</dbReference>
<evidence type="ECO:0000256" key="5">
    <source>
        <dbReference type="ARBA" id="ARBA00023251"/>
    </source>
</evidence>
<dbReference type="Proteomes" id="UP000528608">
    <property type="component" value="Unassembled WGS sequence"/>
</dbReference>
<dbReference type="PROSITE" id="PS50850">
    <property type="entry name" value="MFS"/>
    <property type="match status" value="1"/>
</dbReference>
<feature type="transmembrane region" description="Helical" evidence="6">
    <location>
        <begin position="84"/>
        <end position="103"/>
    </location>
</feature>
<feature type="transmembrane region" description="Helical" evidence="6">
    <location>
        <begin position="202"/>
        <end position="222"/>
    </location>
</feature>
<feature type="transmembrane region" description="Helical" evidence="6">
    <location>
        <begin position="234"/>
        <end position="252"/>
    </location>
</feature>
<dbReference type="Proteomes" id="UP000235945">
    <property type="component" value="Unassembled WGS sequence"/>
</dbReference>
<evidence type="ECO:0000256" key="1">
    <source>
        <dbReference type="ARBA" id="ARBA00004651"/>
    </source>
</evidence>
<dbReference type="PANTHER" id="PTHR42718:SF42">
    <property type="entry name" value="EXPORT PROTEIN"/>
    <property type="match status" value="1"/>
</dbReference>
<dbReference type="AlphaFoldDB" id="A0A2N8P0V9"/>
<feature type="transmembrane region" description="Helical" evidence="6">
    <location>
        <begin position="336"/>
        <end position="358"/>
    </location>
</feature>
<keyword evidence="2 6" id="KW-0812">Transmembrane</keyword>
<comment type="caution">
    <text evidence="9">The sequence shown here is derived from an EMBL/GenBank/DDBJ whole genome shotgun (WGS) entry which is preliminary data.</text>
</comment>